<keyword evidence="5" id="KW-0479">Metal-binding</keyword>
<dbReference type="PANTHER" id="PTHR43742:SF9">
    <property type="entry name" value="TETRATHIONATE REDUCTASE SUBUNIT A"/>
    <property type="match status" value="1"/>
</dbReference>
<protein>
    <submittedName>
        <fullName evidence="11">Molybdopterin oxidoreductase</fullName>
    </submittedName>
</protein>
<keyword evidence="12" id="KW-1185">Reference proteome</keyword>
<dbReference type="InterPro" id="IPR009010">
    <property type="entry name" value="Asp_de-COase-like_dom_sf"/>
</dbReference>
<comment type="similarity">
    <text evidence="2">Belongs to the prokaryotic molybdopterin-containing oxidoreductase family.</text>
</comment>
<dbReference type="AlphaFoldDB" id="A0A1M5MCW3"/>
<dbReference type="SMART" id="SM00926">
    <property type="entry name" value="Molybdop_Fe4S4"/>
    <property type="match status" value="1"/>
</dbReference>
<dbReference type="Pfam" id="PF01568">
    <property type="entry name" value="Molydop_binding"/>
    <property type="match status" value="1"/>
</dbReference>
<evidence type="ECO:0000256" key="6">
    <source>
        <dbReference type="ARBA" id="ARBA00022729"/>
    </source>
</evidence>
<evidence type="ECO:0000256" key="2">
    <source>
        <dbReference type="ARBA" id="ARBA00010312"/>
    </source>
</evidence>
<dbReference type="Gene3D" id="3.40.228.10">
    <property type="entry name" value="Dimethylsulfoxide Reductase, domain 2"/>
    <property type="match status" value="1"/>
</dbReference>
<dbReference type="EMBL" id="FQXD01000001">
    <property type="protein sequence ID" value="SHG75224.1"/>
    <property type="molecule type" value="Genomic_DNA"/>
</dbReference>
<gene>
    <name evidence="11" type="ORF">SAMN05421807_101460</name>
</gene>
<dbReference type="Pfam" id="PF00384">
    <property type="entry name" value="Molybdopterin"/>
    <property type="match status" value="1"/>
</dbReference>
<evidence type="ECO:0000313" key="12">
    <source>
        <dbReference type="Proteomes" id="UP000184079"/>
    </source>
</evidence>
<evidence type="ECO:0000256" key="3">
    <source>
        <dbReference type="ARBA" id="ARBA00022485"/>
    </source>
</evidence>
<dbReference type="GO" id="GO:0016491">
    <property type="term" value="F:oxidoreductase activity"/>
    <property type="evidence" value="ECO:0007669"/>
    <property type="project" value="UniProtKB-KW"/>
</dbReference>
<evidence type="ECO:0000256" key="7">
    <source>
        <dbReference type="ARBA" id="ARBA00023002"/>
    </source>
</evidence>
<evidence type="ECO:0000256" key="4">
    <source>
        <dbReference type="ARBA" id="ARBA00022505"/>
    </source>
</evidence>
<keyword evidence="9" id="KW-0411">Iron-sulfur</keyword>
<dbReference type="InterPro" id="IPR006656">
    <property type="entry name" value="Mopterin_OxRdtase"/>
</dbReference>
<dbReference type="Gene3D" id="2.20.25.90">
    <property type="entry name" value="ADC-like domains"/>
    <property type="match status" value="1"/>
</dbReference>
<keyword evidence="3" id="KW-0004">4Fe-4S</keyword>
<dbReference type="Gene3D" id="3.40.50.740">
    <property type="match status" value="2"/>
</dbReference>
<keyword evidence="7" id="KW-0560">Oxidoreductase</keyword>
<accession>A0A1M5MCW3</accession>
<dbReference type="SUPFAM" id="SSF53706">
    <property type="entry name" value="Formate dehydrogenase/DMSO reductase, domains 1-3"/>
    <property type="match status" value="1"/>
</dbReference>
<dbReference type="RefSeq" id="WP_073004755.1">
    <property type="nucleotide sequence ID" value="NZ_FQXD01000001.1"/>
</dbReference>
<dbReference type="InterPro" id="IPR006311">
    <property type="entry name" value="TAT_signal"/>
</dbReference>
<feature type="domain" description="4Fe-4S Mo/W bis-MGD-type" evidence="10">
    <location>
        <begin position="57"/>
        <end position="150"/>
    </location>
</feature>
<keyword evidence="8" id="KW-0408">Iron</keyword>
<dbReference type="OrthoDB" id="9805142at2"/>
<evidence type="ECO:0000313" key="11">
    <source>
        <dbReference type="EMBL" id="SHG75224.1"/>
    </source>
</evidence>
<organism evidence="11 12">
    <name type="scientific">Virgibacillus chiguensis</name>
    <dbReference type="NCBI Taxonomy" id="411959"/>
    <lineage>
        <taxon>Bacteria</taxon>
        <taxon>Bacillati</taxon>
        <taxon>Bacillota</taxon>
        <taxon>Bacilli</taxon>
        <taxon>Bacillales</taxon>
        <taxon>Bacillaceae</taxon>
        <taxon>Virgibacillus</taxon>
    </lineage>
</organism>
<name>A0A1M5MCW3_9BACI</name>
<dbReference type="GO" id="GO:0051539">
    <property type="term" value="F:4 iron, 4 sulfur cluster binding"/>
    <property type="evidence" value="ECO:0007669"/>
    <property type="project" value="UniProtKB-KW"/>
</dbReference>
<dbReference type="SUPFAM" id="SSF50692">
    <property type="entry name" value="ADC-like"/>
    <property type="match status" value="1"/>
</dbReference>
<evidence type="ECO:0000256" key="8">
    <source>
        <dbReference type="ARBA" id="ARBA00023004"/>
    </source>
</evidence>
<dbReference type="InterPro" id="IPR006963">
    <property type="entry name" value="Mopterin_OxRdtase_4Fe-4S_dom"/>
</dbReference>
<dbReference type="PANTHER" id="PTHR43742">
    <property type="entry name" value="TRIMETHYLAMINE-N-OXIDE REDUCTASE"/>
    <property type="match status" value="1"/>
</dbReference>
<dbReference type="GO" id="GO:0046872">
    <property type="term" value="F:metal ion binding"/>
    <property type="evidence" value="ECO:0007669"/>
    <property type="project" value="UniProtKB-KW"/>
</dbReference>
<sequence>MEDKRMDRRKFLKAMGAFGAVAVIGPSFIGPVKQVVNGVWLNEGHGYGTDYQDYGAENVIFTTCEQCNTFCTIKAYITEGNQAGPYTSMIRKIAGNQYSPLNMVPYGAIAYQTSVDDAIKGTGDVKKGGRGARGGRICLKGQAGMQTVYDSYRVKQPLRRVGARGSGKWQTVSWEEAYDEIVNGSKTLSTPGLKELAVHAPQEEVMQDWEKVKQEEMTFNDFDQKYKDVLIDTEHPDFGPKVNQIAFMIGDRRDFMERFILRSLGSNNYYHHGGICGISSVVGNTRSYAGEKAKKRQYADVDHSLFLLVWGTNPMVANKGPTWLAPKLTNAIENGMQMAVVDPRFSKTAEKAQMWLPIKPGTDAALALALGRIIIERQWYDEDYLTNPNKETAARDEEPTWSDATHLVNMSDPKRPKLRASDINIGTEEQFVVMENGEPVSHIEAKSGKLEVDTTINGIKVKSAFQLYKERVMEKTLEEYVSITTIPKEQMVKLARSFTSYGKRSAVMTYRGPAMHENGYYNQRLIAILNHLIGSYDWKGGNITTGAFFKEFEGKYDLLTVPNGRAPWGVRIARNQFKYEDSTLFEKDGYPAKRPWFPFSPQTVGDVLPSALDQYPYSLKALVTHRMSPVLSAPNGQIQEQALKDPEILPLYVASDVQIGDTSKYADFILPDTVYLERWGREAIYPNITTKLASVYQPVTRVFPDVRSFENSVIELAKRMELPGYGDEAFPDGSSLHSEEDYYLKRVANIAYDGKPVPDAVKREMTIFENARNKALGKFFDLKKWQRAVKPEEWAKVVYVLNRGGRFEEAGSEYDGSHLKYSFGGQVHFYDEGVAAGKNSFDGKYFEGMPMYRNIQAYDQKDVDVKQPLQFINWKARNMGTYRNISSAWLREIRSDNYIWINPVDAKKRNIKSGDAVVIKNGNVSLEGTVYVTGGIAPGVIGAAYNMGQTGYGATPQTIDQKREANLPTYNHTPFRFNTVMHEESGFPGGRAEGFVVNKLTEVDPNFTHGALFDEVGGSPAQLDMYVDIVKKT</sequence>
<dbReference type="InterPro" id="IPR006657">
    <property type="entry name" value="MoPterin_dinucl-bd_dom"/>
</dbReference>
<evidence type="ECO:0000256" key="1">
    <source>
        <dbReference type="ARBA" id="ARBA00001942"/>
    </source>
</evidence>
<keyword evidence="6" id="KW-0732">Signal</keyword>
<evidence type="ECO:0000256" key="9">
    <source>
        <dbReference type="ARBA" id="ARBA00023014"/>
    </source>
</evidence>
<dbReference type="GO" id="GO:0043546">
    <property type="term" value="F:molybdopterin cofactor binding"/>
    <property type="evidence" value="ECO:0007669"/>
    <property type="project" value="InterPro"/>
</dbReference>
<proteinExistence type="inferred from homology"/>
<evidence type="ECO:0000259" key="10">
    <source>
        <dbReference type="SMART" id="SM00926"/>
    </source>
</evidence>
<dbReference type="Gene3D" id="2.40.40.20">
    <property type="match status" value="1"/>
</dbReference>
<comment type="cofactor">
    <cofactor evidence="1">
        <name>Mo-bis(molybdopterin guanine dinucleotide)</name>
        <dbReference type="ChEBI" id="CHEBI:60539"/>
    </cofactor>
</comment>
<keyword evidence="4" id="KW-0500">Molybdenum</keyword>
<reference evidence="12" key="1">
    <citation type="submission" date="2016-11" db="EMBL/GenBank/DDBJ databases">
        <authorList>
            <person name="Varghese N."/>
            <person name="Submissions S."/>
        </authorList>
    </citation>
    <scope>NUCLEOTIDE SEQUENCE [LARGE SCALE GENOMIC DNA]</scope>
    <source>
        <strain evidence="12">CGMCC 1.6496</strain>
    </source>
</reference>
<evidence type="ECO:0000256" key="5">
    <source>
        <dbReference type="ARBA" id="ARBA00022723"/>
    </source>
</evidence>
<dbReference type="PROSITE" id="PS51318">
    <property type="entry name" value="TAT"/>
    <property type="match status" value="1"/>
</dbReference>
<dbReference type="Proteomes" id="UP000184079">
    <property type="component" value="Unassembled WGS sequence"/>
</dbReference>
<dbReference type="InterPro" id="IPR050612">
    <property type="entry name" value="Prok_Mopterin_Oxidored"/>
</dbReference>